<feature type="compositionally biased region" description="Pro residues" evidence="1">
    <location>
        <begin position="357"/>
        <end position="367"/>
    </location>
</feature>
<evidence type="ECO:0000313" key="3">
    <source>
        <dbReference type="EMBL" id="THF53397.1"/>
    </source>
</evidence>
<accession>A0A4S4A4L2</accession>
<dbReference type="EMBL" id="SSNZ01000001">
    <property type="protein sequence ID" value="THF53397.1"/>
    <property type="molecule type" value="Genomic_DNA"/>
</dbReference>
<dbReference type="RefSeq" id="WP_136401920.1">
    <property type="nucleotide sequence ID" value="NZ_SSNZ01000001.1"/>
</dbReference>
<dbReference type="OrthoDB" id="9807923at2"/>
<feature type="domain" description="AraC effector-binding" evidence="2">
    <location>
        <begin position="200"/>
        <end position="339"/>
    </location>
</feature>
<sequence length="367" mass="40909">MRVVKYIFLLLLLAAVALTVYIATQTGSFDVQRSKVIQATPVALFNYVDDYKNWDDWGPWKEDDPTIRNNYSDKTQGAGASFSWTGKDGTGKMETIKTIGTDSIQQKIYFDQSETPSDVYWVFTPVKGGTKVTWGMKGNMNFMMKAFSILSGGSDRMLGPMFEKGLENIDNILVKELKLYNIKINGLVKKAGTYYIKQSATCKIPELPALMGSMFTNLNKFTKDNNISVSGSAFAIYNKYDTTSNIVEFSVCIPVKEEIFTAQGSDITAGELIPYLALKTTLTGDYSHSKEAWDKSYAEIVKNKWMEDPNGKYLEVYKAGPLQSRKPSEWVTEIFIPITAKPKPVAPIVPTTSTDKPVPPPTAKSIE</sequence>
<comment type="caution">
    <text evidence="3">The sequence shown here is derived from an EMBL/GenBank/DDBJ whole genome shotgun (WGS) entry which is preliminary data.</text>
</comment>
<dbReference type="Pfam" id="PF06445">
    <property type="entry name" value="GyrI-like"/>
    <property type="match status" value="1"/>
</dbReference>
<organism evidence="3 4">
    <name type="scientific">Flavobacterium supellecticarium</name>
    <dbReference type="NCBI Taxonomy" id="2565924"/>
    <lineage>
        <taxon>Bacteria</taxon>
        <taxon>Pseudomonadati</taxon>
        <taxon>Bacteroidota</taxon>
        <taxon>Flavobacteriia</taxon>
        <taxon>Flavobacteriales</taxon>
        <taxon>Flavobacteriaceae</taxon>
        <taxon>Flavobacterium</taxon>
    </lineage>
</organism>
<dbReference type="InterPro" id="IPR011256">
    <property type="entry name" value="Reg_factor_effector_dom_sf"/>
</dbReference>
<proteinExistence type="predicted"/>
<feature type="region of interest" description="Disordered" evidence="1">
    <location>
        <begin position="346"/>
        <end position="367"/>
    </location>
</feature>
<dbReference type="InterPro" id="IPR023393">
    <property type="entry name" value="START-like_dom_sf"/>
</dbReference>
<gene>
    <name evidence="3" type="ORF">E6C50_04120</name>
</gene>
<dbReference type="InterPro" id="IPR029442">
    <property type="entry name" value="GyrI-like"/>
</dbReference>
<name>A0A4S4A4L2_9FLAO</name>
<dbReference type="Gene3D" id="3.20.80.10">
    <property type="entry name" value="Regulatory factor, effector binding domain"/>
    <property type="match status" value="1"/>
</dbReference>
<protein>
    <submittedName>
        <fullName evidence="3">Transcriptional regulator</fullName>
    </submittedName>
</protein>
<keyword evidence="4" id="KW-1185">Reference proteome</keyword>
<reference evidence="3 4" key="1">
    <citation type="submission" date="2019-04" db="EMBL/GenBank/DDBJ databases">
        <title>Flavobacterium sp. nov. isolated from construction timber.</title>
        <authorList>
            <person name="Lin S.-Y."/>
            <person name="Chang C.-T."/>
            <person name="Young C.-C."/>
        </authorList>
    </citation>
    <scope>NUCLEOTIDE SEQUENCE [LARGE SCALE GENOMIC DNA]</scope>
    <source>
        <strain evidence="3 4">CC-CTC003</strain>
    </source>
</reference>
<dbReference type="CDD" id="cd07818">
    <property type="entry name" value="SRPBCC_1"/>
    <property type="match status" value="1"/>
</dbReference>
<dbReference type="SMART" id="SM00871">
    <property type="entry name" value="AraC_E_bind"/>
    <property type="match status" value="1"/>
</dbReference>
<evidence type="ECO:0000313" key="4">
    <source>
        <dbReference type="Proteomes" id="UP000307507"/>
    </source>
</evidence>
<dbReference type="InterPro" id="IPR010499">
    <property type="entry name" value="AraC_E-bd"/>
</dbReference>
<dbReference type="Proteomes" id="UP000307507">
    <property type="component" value="Unassembled WGS sequence"/>
</dbReference>
<dbReference type="Gene3D" id="3.30.530.20">
    <property type="match status" value="1"/>
</dbReference>
<dbReference type="AlphaFoldDB" id="A0A4S4A4L2"/>
<dbReference type="SUPFAM" id="SSF55961">
    <property type="entry name" value="Bet v1-like"/>
    <property type="match status" value="1"/>
</dbReference>
<dbReference type="SUPFAM" id="SSF55136">
    <property type="entry name" value="Probable bacterial effector-binding domain"/>
    <property type="match status" value="1"/>
</dbReference>
<evidence type="ECO:0000259" key="2">
    <source>
        <dbReference type="SMART" id="SM00871"/>
    </source>
</evidence>
<evidence type="ECO:0000256" key="1">
    <source>
        <dbReference type="SAM" id="MobiDB-lite"/>
    </source>
</evidence>